<organism evidence="1 2">
    <name type="scientific">Avena sativa</name>
    <name type="common">Oat</name>
    <dbReference type="NCBI Taxonomy" id="4498"/>
    <lineage>
        <taxon>Eukaryota</taxon>
        <taxon>Viridiplantae</taxon>
        <taxon>Streptophyta</taxon>
        <taxon>Embryophyta</taxon>
        <taxon>Tracheophyta</taxon>
        <taxon>Spermatophyta</taxon>
        <taxon>Magnoliopsida</taxon>
        <taxon>Liliopsida</taxon>
        <taxon>Poales</taxon>
        <taxon>Poaceae</taxon>
        <taxon>BOP clade</taxon>
        <taxon>Pooideae</taxon>
        <taxon>Poodae</taxon>
        <taxon>Poeae</taxon>
        <taxon>Poeae Chloroplast Group 1 (Aveneae type)</taxon>
        <taxon>Aveninae</taxon>
        <taxon>Avena</taxon>
    </lineage>
</organism>
<reference evidence="1" key="1">
    <citation type="submission" date="2021-05" db="EMBL/GenBank/DDBJ databases">
        <authorList>
            <person name="Scholz U."/>
            <person name="Mascher M."/>
            <person name="Fiebig A."/>
        </authorList>
    </citation>
    <scope>NUCLEOTIDE SEQUENCE [LARGE SCALE GENOMIC DNA]</scope>
</reference>
<dbReference type="Proteomes" id="UP001732700">
    <property type="component" value="Chromosome 3D"/>
</dbReference>
<keyword evidence="2" id="KW-1185">Reference proteome</keyword>
<protein>
    <submittedName>
        <fullName evidence="1">Uncharacterized protein</fullName>
    </submittedName>
</protein>
<sequence>MSKRQLNCAGDGDGAGGKRSRPNKKHLYLALDDCHKGFSIHRIDPDTLQDTADLQEPMVGFPEPPILRLAAQTVNCAMKFAALGSSIFIATNPLCGQTPTLVYDTQTTALTIGPRLPAPLLAAFDISVAAGDKLYGMSCFYSNVMQQHSFEGLTRAPETGDKQLSCSCSCSSLPRPSMEDWSWTTVPSPPPFGEGDWITSYAVHPDGCTIFMSAHDNDRGSLARGTYSFDTQRCKWRWHGDWVLPFHGQGYFDDELDAWVGLCEDGHVCSCQVPSRSGMSDVQPQWKMVGDKLFRKVPQSQQLPAGPSATLAYMGDNRFCLVECVMREGLEFPDAFGDHGGCMLQITMFSLKYSHKGELQTKTCRTTSHVVSKHLLQVEPVVFWM</sequence>
<reference evidence="1" key="2">
    <citation type="submission" date="2025-09" db="UniProtKB">
        <authorList>
            <consortium name="EnsemblPlants"/>
        </authorList>
    </citation>
    <scope>IDENTIFICATION</scope>
</reference>
<dbReference type="EnsemblPlants" id="AVESA.00010b.r2.3DG0553330.1">
    <property type="protein sequence ID" value="AVESA.00010b.r2.3DG0553330.1.CDS.1"/>
    <property type="gene ID" value="AVESA.00010b.r2.3DG0553330"/>
</dbReference>
<accession>A0ACD5W092</accession>
<evidence type="ECO:0000313" key="1">
    <source>
        <dbReference type="EnsemblPlants" id="AVESA.00010b.r2.3DG0553330.1.CDS.1"/>
    </source>
</evidence>
<evidence type="ECO:0000313" key="2">
    <source>
        <dbReference type="Proteomes" id="UP001732700"/>
    </source>
</evidence>
<proteinExistence type="predicted"/>
<name>A0ACD5W092_AVESA</name>